<keyword evidence="2" id="KW-1185">Reference proteome</keyword>
<dbReference type="AlphaFoldDB" id="A0A0P1FGM8"/>
<proteinExistence type="predicted"/>
<reference evidence="1 2" key="1">
    <citation type="submission" date="2015-09" db="EMBL/GenBank/DDBJ databases">
        <authorList>
            <consortium name="Swine Surveillance"/>
        </authorList>
    </citation>
    <scope>NUCLEOTIDE SEQUENCE [LARGE SCALE GENOMIC DNA]</scope>
    <source>
        <strain evidence="1 2">CECT 7688</strain>
    </source>
</reference>
<dbReference type="Proteomes" id="UP000054823">
    <property type="component" value="Unassembled WGS sequence"/>
</dbReference>
<protein>
    <submittedName>
        <fullName evidence="1">Uncharacterized protein</fullName>
    </submittedName>
</protein>
<organism evidence="1 2">
    <name type="scientific">Shimia marina</name>
    <dbReference type="NCBI Taxonomy" id="321267"/>
    <lineage>
        <taxon>Bacteria</taxon>
        <taxon>Pseudomonadati</taxon>
        <taxon>Pseudomonadota</taxon>
        <taxon>Alphaproteobacteria</taxon>
        <taxon>Rhodobacterales</taxon>
        <taxon>Roseobacteraceae</taxon>
    </lineage>
</organism>
<accession>A0A0P1FGM8</accession>
<name>A0A0P1FGM8_9RHOB</name>
<evidence type="ECO:0000313" key="1">
    <source>
        <dbReference type="EMBL" id="CUH53128.1"/>
    </source>
</evidence>
<sequence length="90" mass="10460">MIQTGADAARDFLFGDTGQHFGIGRRRFRAKVTVVCGQIPEILRDRFHGIKRFLKPFKGAGERPVRNRKHFVIRNHLLKVLCTTQRSNYH</sequence>
<dbReference type="EMBL" id="CYPW01000025">
    <property type="protein sequence ID" value="CUH53128.1"/>
    <property type="molecule type" value="Genomic_DNA"/>
</dbReference>
<evidence type="ECO:0000313" key="2">
    <source>
        <dbReference type="Proteomes" id="UP000054823"/>
    </source>
</evidence>
<gene>
    <name evidence="1" type="ORF">SHM7688_02580</name>
</gene>